<dbReference type="PANTHER" id="PTHR34862">
    <property type="entry name" value="SPARK DOMAIN-CONTAINING PROTEIN"/>
    <property type="match status" value="1"/>
</dbReference>
<proteinExistence type="predicted"/>
<evidence type="ECO:0000313" key="5">
    <source>
        <dbReference type="Proteomes" id="UP000325313"/>
    </source>
</evidence>
<evidence type="ECO:0000313" key="4">
    <source>
        <dbReference type="Proteomes" id="UP000324748"/>
    </source>
</evidence>
<dbReference type="OrthoDB" id="2536450at2759"/>
<protein>
    <submittedName>
        <fullName evidence="2">Uncharacterized protein</fullName>
    </submittedName>
</protein>
<dbReference type="EMBL" id="VSWC01000132">
    <property type="protein sequence ID" value="KAA1079607.1"/>
    <property type="molecule type" value="Genomic_DNA"/>
</dbReference>
<evidence type="ECO:0000313" key="2">
    <source>
        <dbReference type="EMBL" id="KAA1079607.1"/>
    </source>
</evidence>
<dbReference type="PANTHER" id="PTHR34862:SF1">
    <property type="entry name" value="SPARK DOMAIN-CONTAINING PROTEIN"/>
    <property type="match status" value="1"/>
</dbReference>
<dbReference type="Proteomes" id="UP000324748">
    <property type="component" value="Unassembled WGS sequence"/>
</dbReference>
<organism evidence="2 4">
    <name type="scientific">Puccinia graminis f. sp. tritici</name>
    <dbReference type="NCBI Taxonomy" id="56615"/>
    <lineage>
        <taxon>Eukaryota</taxon>
        <taxon>Fungi</taxon>
        <taxon>Dikarya</taxon>
        <taxon>Basidiomycota</taxon>
        <taxon>Pucciniomycotina</taxon>
        <taxon>Pucciniomycetes</taxon>
        <taxon>Pucciniales</taxon>
        <taxon>Pucciniaceae</taxon>
        <taxon>Puccinia</taxon>
    </lineage>
</organism>
<comment type="caution">
    <text evidence="2">The sequence shown here is derived from an EMBL/GenBank/DDBJ whole genome shotgun (WGS) entry which is preliminary data.</text>
</comment>
<evidence type="ECO:0000313" key="3">
    <source>
        <dbReference type="EMBL" id="KAA1105188.1"/>
    </source>
</evidence>
<feature type="region of interest" description="Disordered" evidence="1">
    <location>
        <begin position="102"/>
        <end position="126"/>
    </location>
</feature>
<accession>A0A5B0MRM7</accession>
<name>A0A5B0MRM7_PUCGR</name>
<reference evidence="4 5" key="1">
    <citation type="submission" date="2019-05" db="EMBL/GenBank/DDBJ databases">
        <title>Emergence of the Ug99 lineage of the wheat stem rust pathogen through somatic hybridization.</title>
        <authorList>
            <person name="Li F."/>
            <person name="Upadhyaya N.M."/>
            <person name="Sperschneider J."/>
            <person name="Matny O."/>
            <person name="Nguyen-Phuc H."/>
            <person name="Mago R."/>
            <person name="Raley C."/>
            <person name="Miller M.E."/>
            <person name="Silverstein K.A.T."/>
            <person name="Henningsen E."/>
            <person name="Hirsch C.D."/>
            <person name="Visser B."/>
            <person name="Pretorius Z.A."/>
            <person name="Steffenson B.J."/>
            <person name="Schwessinger B."/>
            <person name="Dodds P.N."/>
            <person name="Figueroa M."/>
        </authorList>
    </citation>
    <scope>NUCLEOTIDE SEQUENCE [LARGE SCALE GENOMIC DNA]</scope>
    <source>
        <strain evidence="2">21-0</strain>
        <strain evidence="3 5">Ug99</strain>
    </source>
</reference>
<dbReference type="Proteomes" id="UP000325313">
    <property type="component" value="Unassembled WGS sequence"/>
</dbReference>
<dbReference type="AlphaFoldDB" id="A0A5B0MRM7"/>
<dbReference type="EMBL" id="VDEP01000311">
    <property type="protein sequence ID" value="KAA1105188.1"/>
    <property type="molecule type" value="Genomic_DNA"/>
</dbReference>
<evidence type="ECO:0000256" key="1">
    <source>
        <dbReference type="SAM" id="MobiDB-lite"/>
    </source>
</evidence>
<gene>
    <name evidence="2" type="ORF">PGT21_017152</name>
    <name evidence="3" type="ORF">PGTUg99_009255</name>
</gene>
<sequence length="126" mass="13853">MTDLRWGGWMSEGDPCTNDEPRIFHYSSLGNEDSRCDYAFAHHLLLRDSPADCTPCGHAIVTKSATMIDAIRKDPVGITFSYDSSSTVHQISEICGAAFEDQQIPDSVQIAPPPPKAENPNEKKMA</sequence>
<keyword evidence="4" id="KW-1185">Reference proteome</keyword>